<organism evidence="3 4">
    <name type="scientific">Euzebya pacifica</name>
    <dbReference type="NCBI Taxonomy" id="1608957"/>
    <lineage>
        <taxon>Bacteria</taxon>
        <taxon>Bacillati</taxon>
        <taxon>Actinomycetota</taxon>
        <taxon>Nitriliruptoria</taxon>
        <taxon>Euzebyales</taxon>
    </lineage>
</organism>
<feature type="domain" description="PatA-like N-terminal" evidence="2">
    <location>
        <begin position="3"/>
        <end position="155"/>
    </location>
</feature>
<dbReference type="PANTHER" id="PTHR36304">
    <property type="entry name" value="DOMAIN GTPASE-ACTIVATING PROTEIN, PUTATIVE-RELATED-RELATED"/>
    <property type="match status" value="1"/>
</dbReference>
<dbReference type="AlphaFoldDB" id="A0A346XW54"/>
<keyword evidence="4" id="KW-1185">Reference proteome</keyword>
<protein>
    <recommendedName>
        <fullName evidence="2">PatA-like N-terminal domain-containing protein</fullName>
    </recommendedName>
</protein>
<evidence type="ECO:0000256" key="1">
    <source>
        <dbReference type="SAM" id="MobiDB-lite"/>
    </source>
</evidence>
<proteinExistence type="predicted"/>
<dbReference type="PANTHER" id="PTHR36304:SF4">
    <property type="entry name" value="DUF4388 DOMAIN-CONTAINING PROTEIN"/>
    <property type="match status" value="1"/>
</dbReference>
<name>A0A346XW54_9ACTN</name>
<feature type="compositionally biased region" description="Acidic residues" evidence="1">
    <location>
        <begin position="333"/>
        <end position="342"/>
    </location>
</feature>
<evidence type="ECO:0000259" key="2">
    <source>
        <dbReference type="Pfam" id="PF14332"/>
    </source>
</evidence>
<sequence length="409" mass="42490">MLAGSLNEFGLADVFTLLSTTRKTGVLNLETAAVKGRVWIAQGGLCNAVADVTRSPLAARLLHGGEASEAQAREIVAAQADGDSQRLQDALDVLGLGSDRVRSILVDQITDAVFDLSRWSDGTFAFDNQAVGDVIAVTSAADVLGTVQQRLSEWEGFAANVPADDAVLDVVSRPSGGAEGISVQASHWEVLTLVDGLRPVAEVIELTGQGTFTVSRMISELIGVGLVRVLDDPTGETASQHRRRILVTAEEQLLGATPRSLSSRPVPPTPPPGAPAASDAASADAEDVDPAERAQDDRPSPADLLDVAPPGAVEVAFDVEPDEAEHTAHNGVDVDDLLGEPPEEPKSPAPAPSSSASAAEDRRARELAALGIGPAPSAEEPTDEPRPLARDNNVNADLLARLIDGVKGA</sequence>
<accession>A0A346XW54</accession>
<dbReference type="InterPro" id="IPR025497">
    <property type="entry name" value="PatA-like_N"/>
</dbReference>
<dbReference type="KEGG" id="euz:DVS28_a1760"/>
<dbReference type="Proteomes" id="UP000264006">
    <property type="component" value="Chromosome"/>
</dbReference>
<evidence type="ECO:0000313" key="4">
    <source>
        <dbReference type="Proteomes" id="UP000264006"/>
    </source>
</evidence>
<feature type="compositionally biased region" description="Basic and acidic residues" evidence="1">
    <location>
        <begin position="290"/>
        <end position="300"/>
    </location>
</feature>
<dbReference type="EMBL" id="CP031165">
    <property type="protein sequence ID" value="AXV06451.1"/>
    <property type="molecule type" value="Genomic_DNA"/>
</dbReference>
<feature type="compositionally biased region" description="Pro residues" evidence="1">
    <location>
        <begin position="265"/>
        <end position="274"/>
    </location>
</feature>
<dbReference type="RefSeq" id="WP_164710213.1">
    <property type="nucleotide sequence ID" value="NZ_CAXIBR010000012.1"/>
</dbReference>
<feature type="region of interest" description="Disordered" evidence="1">
    <location>
        <begin position="332"/>
        <end position="394"/>
    </location>
</feature>
<feature type="region of interest" description="Disordered" evidence="1">
    <location>
        <begin position="255"/>
        <end position="307"/>
    </location>
</feature>
<dbReference type="Pfam" id="PF14332">
    <property type="entry name" value="DUF4388"/>
    <property type="match status" value="1"/>
</dbReference>
<reference evidence="3 4" key="1">
    <citation type="submission" date="2018-09" db="EMBL/GenBank/DDBJ databases">
        <title>Complete genome sequence of Euzebya sp. DY32-46 isolated from seawater of Pacific Ocean.</title>
        <authorList>
            <person name="Xu L."/>
            <person name="Wu Y.-H."/>
            <person name="Xu X.-W."/>
        </authorList>
    </citation>
    <scope>NUCLEOTIDE SEQUENCE [LARGE SCALE GENOMIC DNA]</scope>
    <source>
        <strain evidence="3 4">DY32-46</strain>
    </source>
</reference>
<evidence type="ECO:0000313" key="3">
    <source>
        <dbReference type="EMBL" id="AXV06451.1"/>
    </source>
</evidence>
<gene>
    <name evidence="3" type="ORF">DVS28_a1760</name>
</gene>